<keyword evidence="4" id="KW-1185">Reference proteome</keyword>
<dbReference type="InterPro" id="IPR042100">
    <property type="entry name" value="Bug_dom1"/>
</dbReference>
<keyword evidence="2" id="KW-0732">Signal</keyword>
<evidence type="ECO:0000256" key="2">
    <source>
        <dbReference type="SAM" id="SignalP"/>
    </source>
</evidence>
<dbReference type="PIRSF" id="PIRSF017082">
    <property type="entry name" value="YflP"/>
    <property type="match status" value="1"/>
</dbReference>
<organism evidence="3 4">
    <name type="scientific">Polynucleobacter kasalickyi</name>
    <dbReference type="NCBI Taxonomy" id="1938817"/>
    <lineage>
        <taxon>Bacteria</taxon>
        <taxon>Pseudomonadati</taxon>
        <taxon>Pseudomonadota</taxon>
        <taxon>Betaproteobacteria</taxon>
        <taxon>Burkholderiales</taxon>
        <taxon>Burkholderiaceae</taxon>
        <taxon>Polynucleobacter</taxon>
    </lineage>
</organism>
<name>A0A1W1YD06_9BURK</name>
<accession>A0A1W1YD06</accession>
<dbReference type="STRING" id="1938817.SAMN06296008_102268"/>
<sequence length="327" mass="34727">MSAKFIERLIGFFLLLLASFAQAQNVETNYPTKPIRIIIPQSSGSATDTLIRLIAPKLTEQLGQALILENKLGAGGIIGADYVAKSAPDGYTLLIGATSWITIAPHVYSKLSYDAQKDLAPISIFAVGQNVLAVAATSPFMNVKDLVASIKANPNSLNMASAGIGSTSHLAGEMLTSMGNVSAVHIPYKGAGPSVMSLLSGESQWVFTPMQGPIALIRSGRLRALAVGGNVRSAILPEVPTVKEAGIEGYEMKNWYGLLAPAGTPKAIIDKLNAAIVKVISSPEIKEQFYAQGSEPASNSPQEFSQFIREETERMSKLVKKAGIKIE</sequence>
<evidence type="ECO:0000256" key="1">
    <source>
        <dbReference type="ARBA" id="ARBA00006987"/>
    </source>
</evidence>
<reference evidence="3 4" key="1">
    <citation type="submission" date="2017-04" db="EMBL/GenBank/DDBJ databases">
        <authorList>
            <person name="Afonso C.L."/>
            <person name="Miller P.J."/>
            <person name="Scott M.A."/>
            <person name="Spackman E."/>
            <person name="Goraichik I."/>
            <person name="Dimitrov K.M."/>
            <person name="Suarez D.L."/>
            <person name="Swayne D.E."/>
        </authorList>
    </citation>
    <scope>NUCLEOTIDE SEQUENCE [LARGE SCALE GENOMIC DNA]</scope>
    <source>
        <strain evidence="3 4">VK13</strain>
    </source>
</reference>
<dbReference type="Gene3D" id="3.40.190.150">
    <property type="entry name" value="Bordetella uptake gene, domain 1"/>
    <property type="match status" value="1"/>
</dbReference>
<feature type="signal peptide" evidence="2">
    <location>
        <begin position="1"/>
        <end position="23"/>
    </location>
</feature>
<dbReference type="RefSeq" id="WP_084282655.1">
    <property type="nucleotide sequence ID" value="NZ_FWXJ01000002.1"/>
</dbReference>
<dbReference type="Pfam" id="PF03401">
    <property type="entry name" value="TctC"/>
    <property type="match status" value="1"/>
</dbReference>
<dbReference type="AlphaFoldDB" id="A0A1W1YD06"/>
<dbReference type="SUPFAM" id="SSF53850">
    <property type="entry name" value="Periplasmic binding protein-like II"/>
    <property type="match status" value="1"/>
</dbReference>
<protein>
    <submittedName>
        <fullName evidence="3">Tripartite-type tricarboxylate transporter, receptor component TctC</fullName>
    </submittedName>
</protein>
<feature type="chain" id="PRO_5012348200" evidence="2">
    <location>
        <begin position="24"/>
        <end position="327"/>
    </location>
</feature>
<gene>
    <name evidence="3" type="ORF">SAMN06296008_102268</name>
</gene>
<comment type="similarity">
    <text evidence="1">Belongs to the UPF0065 (bug) family.</text>
</comment>
<dbReference type="EMBL" id="FWXJ01000002">
    <property type="protein sequence ID" value="SMC34032.1"/>
    <property type="molecule type" value="Genomic_DNA"/>
</dbReference>
<dbReference type="PANTHER" id="PTHR42928">
    <property type="entry name" value="TRICARBOXYLATE-BINDING PROTEIN"/>
    <property type="match status" value="1"/>
</dbReference>
<evidence type="ECO:0000313" key="4">
    <source>
        <dbReference type="Proteomes" id="UP000192708"/>
    </source>
</evidence>
<dbReference type="Proteomes" id="UP000192708">
    <property type="component" value="Unassembled WGS sequence"/>
</dbReference>
<keyword evidence="3" id="KW-0675">Receptor</keyword>
<dbReference type="CDD" id="cd13578">
    <property type="entry name" value="PBP2_Bug27"/>
    <property type="match status" value="1"/>
</dbReference>
<dbReference type="PANTHER" id="PTHR42928:SF5">
    <property type="entry name" value="BLR1237 PROTEIN"/>
    <property type="match status" value="1"/>
</dbReference>
<evidence type="ECO:0000313" key="3">
    <source>
        <dbReference type="EMBL" id="SMC34032.1"/>
    </source>
</evidence>
<dbReference type="Gene3D" id="3.40.190.10">
    <property type="entry name" value="Periplasmic binding protein-like II"/>
    <property type="match status" value="1"/>
</dbReference>
<proteinExistence type="inferred from homology"/>
<dbReference type="OrthoDB" id="8678477at2"/>
<dbReference type="InterPro" id="IPR005064">
    <property type="entry name" value="BUG"/>
</dbReference>